<gene>
    <name evidence="1" type="ORF">H6G68_05490</name>
</gene>
<evidence type="ECO:0000313" key="1">
    <source>
        <dbReference type="EMBL" id="MBD2691218.1"/>
    </source>
</evidence>
<reference evidence="1 2" key="1">
    <citation type="journal article" date="2020" name="ISME J.">
        <title>Comparative genomics reveals insights into cyanobacterial evolution and habitat adaptation.</title>
        <authorList>
            <person name="Chen M.Y."/>
            <person name="Teng W.K."/>
            <person name="Zhao L."/>
            <person name="Hu C.X."/>
            <person name="Zhou Y.K."/>
            <person name="Han B.P."/>
            <person name="Song L.R."/>
            <person name="Shu W.S."/>
        </authorList>
    </citation>
    <scope>NUCLEOTIDE SEQUENCE [LARGE SCALE GENOMIC DNA]</scope>
    <source>
        <strain evidence="1 2">FACHB-362</strain>
    </source>
</reference>
<organism evidence="1 2">
    <name type="scientific">Anabaena catenula FACHB-362</name>
    <dbReference type="NCBI Taxonomy" id="2692877"/>
    <lineage>
        <taxon>Bacteria</taxon>
        <taxon>Bacillati</taxon>
        <taxon>Cyanobacteriota</taxon>
        <taxon>Cyanophyceae</taxon>
        <taxon>Nostocales</taxon>
        <taxon>Nostocaceae</taxon>
        <taxon>Anabaena</taxon>
    </lineage>
</organism>
<protein>
    <submittedName>
        <fullName evidence="1">Uncharacterized protein</fullName>
    </submittedName>
</protein>
<comment type="caution">
    <text evidence="1">The sequence shown here is derived from an EMBL/GenBank/DDBJ whole genome shotgun (WGS) entry which is preliminary data.</text>
</comment>
<sequence length="92" mass="10475">MQYININSNDLPLVDISPASRGQFTAIDLLRSEGQIGFQIQFRQEPQRDIFTVIDQDFNFIAKIIGSELILQRNNQVLALDISKVVQNLLTI</sequence>
<name>A0ABR8J0T5_9NOST</name>
<dbReference type="Proteomes" id="UP000660381">
    <property type="component" value="Unassembled WGS sequence"/>
</dbReference>
<evidence type="ECO:0000313" key="2">
    <source>
        <dbReference type="Proteomes" id="UP000660381"/>
    </source>
</evidence>
<accession>A0ABR8J0T5</accession>
<dbReference type="RefSeq" id="WP_190905734.1">
    <property type="nucleotide sequence ID" value="NZ_JACJTQ010000005.1"/>
</dbReference>
<keyword evidence="2" id="KW-1185">Reference proteome</keyword>
<proteinExistence type="predicted"/>
<dbReference type="EMBL" id="JACJTQ010000005">
    <property type="protein sequence ID" value="MBD2691218.1"/>
    <property type="molecule type" value="Genomic_DNA"/>
</dbReference>